<comment type="caution">
    <text evidence="2">The sequence shown here is derived from an EMBL/GenBank/DDBJ whole genome shotgun (WGS) entry which is preliminary data.</text>
</comment>
<keyword evidence="3" id="KW-1185">Reference proteome</keyword>
<organism evidence="2 3">
    <name type="scientific">Flavobacterium jumunjinense</name>
    <dbReference type="NCBI Taxonomy" id="998845"/>
    <lineage>
        <taxon>Bacteria</taxon>
        <taxon>Pseudomonadati</taxon>
        <taxon>Bacteroidota</taxon>
        <taxon>Flavobacteriia</taxon>
        <taxon>Flavobacteriales</taxon>
        <taxon>Flavobacteriaceae</taxon>
        <taxon>Flavobacterium</taxon>
    </lineage>
</organism>
<feature type="transmembrane region" description="Helical" evidence="1">
    <location>
        <begin position="253"/>
        <end position="272"/>
    </location>
</feature>
<dbReference type="Proteomes" id="UP001589607">
    <property type="component" value="Unassembled WGS sequence"/>
</dbReference>
<keyword evidence="1" id="KW-1133">Transmembrane helix</keyword>
<keyword evidence="1" id="KW-0472">Membrane</keyword>
<evidence type="ECO:0000313" key="3">
    <source>
        <dbReference type="Proteomes" id="UP001589607"/>
    </source>
</evidence>
<gene>
    <name evidence="2" type="ORF">ACFFVF_08350</name>
</gene>
<evidence type="ECO:0000256" key="1">
    <source>
        <dbReference type="SAM" id="Phobius"/>
    </source>
</evidence>
<keyword evidence="1" id="KW-0812">Transmembrane</keyword>
<dbReference type="RefSeq" id="WP_236455675.1">
    <property type="nucleotide sequence ID" value="NZ_CBCSGE010000002.1"/>
</dbReference>
<dbReference type="EMBL" id="JBHMEY010000018">
    <property type="protein sequence ID" value="MFB9096521.1"/>
    <property type="molecule type" value="Genomic_DNA"/>
</dbReference>
<reference evidence="2 3" key="1">
    <citation type="submission" date="2024-09" db="EMBL/GenBank/DDBJ databases">
        <authorList>
            <person name="Sun Q."/>
            <person name="Mori K."/>
        </authorList>
    </citation>
    <scope>NUCLEOTIDE SEQUENCE [LARGE SCALE GENOMIC DNA]</scope>
    <source>
        <strain evidence="2 3">CECT 7955</strain>
    </source>
</reference>
<accession>A0ABV5GMD7</accession>
<evidence type="ECO:0000313" key="2">
    <source>
        <dbReference type="EMBL" id="MFB9096521.1"/>
    </source>
</evidence>
<sequence length="278" mass="32262">MDDFIEYKKFEDEIDAEELIQLLKNHSIQYELQEPVIKFRLVNDATANEVIVKIKPSDFESVDKIQETYENEILENNEDHYLYTFSDKDIIEVLVTPSKWKNLEVKIAKKIANERGLKPTASEVLKIRDDEKSDVQSEKTKEQKLIQNGTSFISAIGIFSLINIIAFIFNHDFRFILGLNVNYFIYTTFQGVENIINIDSHYFILIITILISLLFIVLGTKSKQGNKKAYLFCIILYGFDTLLSLLMKDWFSLAFHCFAMLIIGNGYIILISKLEKKV</sequence>
<proteinExistence type="predicted"/>
<feature type="transmembrane region" description="Helical" evidence="1">
    <location>
        <begin position="149"/>
        <end position="169"/>
    </location>
</feature>
<protein>
    <submittedName>
        <fullName evidence="2">Uncharacterized protein</fullName>
    </submittedName>
</protein>
<feature type="transmembrane region" description="Helical" evidence="1">
    <location>
        <begin position="230"/>
        <end position="247"/>
    </location>
</feature>
<feature type="transmembrane region" description="Helical" evidence="1">
    <location>
        <begin position="200"/>
        <end position="218"/>
    </location>
</feature>
<name>A0ABV5GMD7_9FLAO</name>